<gene>
    <name evidence="2" type="ORF">J2X20_003710</name>
</gene>
<feature type="region of interest" description="Disordered" evidence="1">
    <location>
        <begin position="1"/>
        <end position="21"/>
    </location>
</feature>
<feature type="compositionally biased region" description="Polar residues" evidence="1">
    <location>
        <begin position="8"/>
        <end position="18"/>
    </location>
</feature>
<reference evidence="2 3" key="1">
    <citation type="submission" date="2023-07" db="EMBL/GenBank/DDBJ databases">
        <title>Sorghum-associated microbial communities from plants grown in Nebraska, USA.</title>
        <authorList>
            <person name="Schachtman D."/>
        </authorList>
    </citation>
    <scope>NUCLEOTIDE SEQUENCE [LARGE SCALE GENOMIC DNA]</scope>
    <source>
        <strain evidence="2 3">BE314</strain>
    </source>
</reference>
<comment type="caution">
    <text evidence="2">The sequence shown here is derived from an EMBL/GenBank/DDBJ whole genome shotgun (WGS) entry which is preliminary data.</text>
</comment>
<dbReference type="EMBL" id="JAVDXU010000002">
    <property type="protein sequence ID" value="MDR7271052.1"/>
    <property type="molecule type" value="Genomic_DNA"/>
</dbReference>
<proteinExistence type="predicted"/>
<accession>A0ABU1YQB3</accession>
<protein>
    <submittedName>
        <fullName evidence="2">Uncharacterized protein</fullName>
    </submittedName>
</protein>
<evidence type="ECO:0000256" key="1">
    <source>
        <dbReference type="SAM" id="MobiDB-lite"/>
    </source>
</evidence>
<evidence type="ECO:0000313" key="2">
    <source>
        <dbReference type="EMBL" id="MDR7271052.1"/>
    </source>
</evidence>
<sequence>MALEVTGAGSTPITVTGEQRNRRWLDMAAGAPLPTDWSPESNIRPTGGILVQPTDVTDAWGTQPFHWSDDGSTLKSDDPVWGGKYRLIAKTRDGYIVAKYSFDDTFSELRVWTDIGPAR</sequence>
<evidence type="ECO:0000313" key="3">
    <source>
        <dbReference type="Proteomes" id="UP001180453"/>
    </source>
</evidence>
<name>A0ABU1YQB3_ROSSA</name>
<organism evidence="2 3">
    <name type="scientific">Roseateles saccharophilus</name>
    <name type="common">Pseudomonas saccharophila</name>
    <dbReference type="NCBI Taxonomy" id="304"/>
    <lineage>
        <taxon>Bacteria</taxon>
        <taxon>Pseudomonadati</taxon>
        <taxon>Pseudomonadota</taxon>
        <taxon>Betaproteobacteria</taxon>
        <taxon>Burkholderiales</taxon>
        <taxon>Sphaerotilaceae</taxon>
        <taxon>Roseateles</taxon>
    </lineage>
</organism>
<dbReference type="RefSeq" id="WP_310267539.1">
    <property type="nucleotide sequence ID" value="NZ_JAVDXU010000002.1"/>
</dbReference>
<dbReference type="Proteomes" id="UP001180453">
    <property type="component" value="Unassembled WGS sequence"/>
</dbReference>
<keyword evidence="3" id="KW-1185">Reference proteome</keyword>